<dbReference type="PROSITE" id="PS50109">
    <property type="entry name" value="HIS_KIN"/>
    <property type="match status" value="1"/>
</dbReference>
<dbReference type="Gene3D" id="3.30.565.10">
    <property type="entry name" value="Histidine kinase-like ATPase, C-terminal domain"/>
    <property type="match status" value="1"/>
</dbReference>
<dbReference type="Gene3D" id="1.10.287.130">
    <property type="match status" value="1"/>
</dbReference>
<name>A0ABT2SZ62_9FIRM</name>
<evidence type="ECO:0000256" key="11">
    <source>
        <dbReference type="ARBA" id="ARBA00022989"/>
    </source>
</evidence>
<keyword evidence="11 15" id="KW-1133">Transmembrane helix</keyword>
<proteinExistence type="predicted"/>
<comment type="catalytic activity">
    <reaction evidence="1">
        <text>ATP + protein L-histidine = ADP + protein N-phospho-L-histidine.</text>
        <dbReference type="EC" id="2.7.13.3"/>
    </reaction>
</comment>
<keyword evidence="18" id="KW-1185">Reference proteome</keyword>
<keyword evidence="10" id="KW-0067">ATP-binding</keyword>
<reference evidence="17 18" key="1">
    <citation type="journal article" date="2021" name="ISME Commun">
        <title>Automated analysis of genomic sequences facilitates high-throughput and comprehensive description of bacteria.</title>
        <authorList>
            <person name="Hitch T.C.A."/>
        </authorList>
    </citation>
    <scope>NUCLEOTIDE SEQUENCE [LARGE SCALE GENOMIC DNA]</scope>
    <source>
        <strain evidence="17 18">Sanger_18</strain>
    </source>
</reference>
<dbReference type="PANTHER" id="PTHR45528:SF1">
    <property type="entry name" value="SENSOR HISTIDINE KINASE CPXA"/>
    <property type="match status" value="1"/>
</dbReference>
<dbReference type="InterPro" id="IPR003661">
    <property type="entry name" value="HisK_dim/P_dom"/>
</dbReference>
<evidence type="ECO:0000256" key="4">
    <source>
        <dbReference type="ARBA" id="ARBA00022475"/>
    </source>
</evidence>
<evidence type="ECO:0000256" key="13">
    <source>
        <dbReference type="ARBA" id="ARBA00023136"/>
    </source>
</evidence>
<keyword evidence="12" id="KW-0902">Two-component regulatory system</keyword>
<dbReference type="Proteomes" id="UP001652432">
    <property type="component" value="Unassembled WGS sequence"/>
</dbReference>
<feature type="domain" description="Histidine kinase" evidence="16">
    <location>
        <begin position="635"/>
        <end position="853"/>
    </location>
</feature>
<dbReference type="SUPFAM" id="SSF47384">
    <property type="entry name" value="Homodimeric domain of signal transducing histidine kinase"/>
    <property type="match status" value="1"/>
</dbReference>
<keyword evidence="7 15" id="KW-0812">Transmembrane</keyword>
<evidence type="ECO:0000259" key="16">
    <source>
        <dbReference type="PROSITE" id="PS50109"/>
    </source>
</evidence>
<evidence type="ECO:0000256" key="8">
    <source>
        <dbReference type="ARBA" id="ARBA00022741"/>
    </source>
</evidence>
<feature type="coiled-coil region" evidence="14">
    <location>
        <begin position="664"/>
        <end position="691"/>
    </location>
</feature>
<keyword evidence="8" id="KW-0547">Nucleotide-binding</keyword>
<evidence type="ECO:0000256" key="14">
    <source>
        <dbReference type="SAM" id="Coils"/>
    </source>
</evidence>
<evidence type="ECO:0000256" key="2">
    <source>
        <dbReference type="ARBA" id="ARBA00004651"/>
    </source>
</evidence>
<dbReference type="PANTHER" id="PTHR45528">
    <property type="entry name" value="SENSOR HISTIDINE KINASE CPXA"/>
    <property type="match status" value="1"/>
</dbReference>
<dbReference type="CDD" id="cd00082">
    <property type="entry name" value="HisKA"/>
    <property type="match status" value="1"/>
</dbReference>
<sequence length="860" mass="96744">MKKENEEKKDKKVRKKKKGALGTLHLLQHICFAGAACLATVVLLSSFVTVEGRKDTETFFFDMGDTNTEFEDSMVFNKLLGRDISDIICYGAIRSQMETDGKFDPKKVIDVTAFDNRYSGIAGEYITARYYLEDLLKWAQYGFETEETYMTGEEADQFLSRTREVTYVEGNVDGDSYLNTDLEQKVRVVDVSGNVLSDPENPIRDNVTVNILKNRYHTVDGKNIEDYVSSWEEYTALRDHVQSAAEDLLINYNEYLTYQDYYDSGNSNFVYFVRRTTGDQTVVYSNENIKNKSMDALTAQLQEECSRYLIYDPQNMSFITNTKVQEKTPRYVLNGYSYAYPDDTQILVGVKTGYKEADAFQTAKNAYSQYSPYLWQNLIWIVLLGGLYLLLMVVLTAAEGKAVMLENGEKKVLLKWEDKIPTEIMLILAVVTGELLVILGYQGNRLLKTVTDEFAEGRPLTCGLALLYALLVSGGFSFFYFSLVRRIKAGTLWKDSLLAELVRISRRAGSYLYGHANTTLRVLIPSGVLLMAVLISILIAYRATAGTTVVLILMLILIGILVIISLLRAAVGRDRILTGIKKMNAGDMNYQIPEEGLTGDNLVLAREVNHIGDGIREAVAISMKDERLKADLITNVSHDIKTPLTSIINYVDLLKRENIEDEKVKEYIAVLDAKSQRLKQLTDDLVEASKISSGNIILHFERIDLIELLHQSIGEFSEKFEGRGLIPVLRTENGSACIEADSRRIFRVIENLFSNVIKYALPGTRVYIDVEDKNSESGTLVQVAVKNISENPVSVSGDELTERFIRGDESRTTEGSGLGLSIAKNLTVAMNGQLNVKVDGDLFKVILQFPKLEEQKETEQ</sequence>
<feature type="transmembrane region" description="Helical" evidence="15">
    <location>
        <begin position="463"/>
        <end position="484"/>
    </location>
</feature>
<dbReference type="RefSeq" id="WP_262572888.1">
    <property type="nucleotide sequence ID" value="NZ_JAOQKJ010000002.1"/>
</dbReference>
<keyword evidence="13 15" id="KW-0472">Membrane</keyword>
<evidence type="ECO:0000256" key="7">
    <source>
        <dbReference type="ARBA" id="ARBA00022692"/>
    </source>
</evidence>
<feature type="transmembrane region" description="Helical" evidence="15">
    <location>
        <begin position="522"/>
        <end position="543"/>
    </location>
</feature>
<dbReference type="EC" id="2.7.13.3" evidence="3"/>
<gene>
    <name evidence="17" type="ORF">OCV77_01995</name>
</gene>
<evidence type="ECO:0000313" key="17">
    <source>
        <dbReference type="EMBL" id="MCU6743284.1"/>
    </source>
</evidence>
<keyword evidence="9 17" id="KW-0418">Kinase</keyword>
<keyword evidence="4" id="KW-1003">Cell membrane</keyword>
<protein>
    <recommendedName>
        <fullName evidence="3">histidine kinase</fullName>
        <ecNumber evidence="3">2.7.13.3</ecNumber>
    </recommendedName>
</protein>
<feature type="transmembrane region" description="Helical" evidence="15">
    <location>
        <begin position="424"/>
        <end position="443"/>
    </location>
</feature>
<evidence type="ECO:0000313" key="18">
    <source>
        <dbReference type="Proteomes" id="UP001652432"/>
    </source>
</evidence>
<keyword evidence="14" id="KW-0175">Coiled coil</keyword>
<keyword evidence="6" id="KW-0808">Transferase</keyword>
<organism evidence="17 18">
    <name type="scientific">Suilimivivens aceti</name>
    <dbReference type="NCBI Taxonomy" id="2981774"/>
    <lineage>
        <taxon>Bacteria</taxon>
        <taxon>Bacillati</taxon>
        <taxon>Bacillota</taxon>
        <taxon>Clostridia</taxon>
        <taxon>Lachnospirales</taxon>
        <taxon>Lachnospiraceae</taxon>
        <taxon>Suilimivivens</taxon>
    </lineage>
</organism>
<evidence type="ECO:0000256" key="9">
    <source>
        <dbReference type="ARBA" id="ARBA00022777"/>
    </source>
</evidence>
<dbReference type="Pfam" id="PF00512">
    <property type="entry name" value="HisKA"/>
    <property type="match status" value="1"/>
</dbReference>
<evidence type="ECO:0000256" key="1">
    <source>
        <dbReference type="ARBA" id="ARBA00000085"/>
    </source>
</evidence>
<feature type="transmembrane region" description="Helical" evidence="15">
    <location>
        <begin position="378"/>
        <end position="403"/>
    </location>
</feature>
<dbReference type="InterPro" id="IPR036890">
    <property type="entry name" value="HATPase_C_sf"/>
</dbReference>
<accession>A0ABT2SZ62</accession>
<evidence type="ECO:0000256" key="3">
    <source>
        <dbReference type="ARBA" id="ARBA00012438"/>
    </source>
</evidence>
<dbReference type="InterPro" id="IPR050398">
    <property type="entry name" value="HssS/ArlS-like"/>
</dbReference>
<evidence type="ECO:0000256" key="6">
    <source>
        <dbReference type="ARBA" id="ARBA00022679"/>
    </source>
</evidence>
<comment type="subcellular location">
    <subcellularLocation>
        <location evidence="2">Cell membrane</location>
        <topology evidence="2">Multi-pass membrane protein</topology>
    </subcellularLocation>
</comment>
<dbReference type="Pfam" id="PF02518">
    <property type="entry name" value="HATPase_c"/>
    <property type="match status" value="1"/>
</dbReference>
<dbReference type="InterPro" id="IPR003594">
    <property type="entry name" value="HATPase_dom"/>
</dbReference>
<evidence type="ECO:0000256" key="12">
    <source>
        <dbReference type="ARBA" id="ARBA00023012"/>
    </source>
</evidence>
<dbReference type="InterPro" id="IPR005467">
    <property type="entry name" value="His_kinase_dom"/>
</dbReference>
<dbReference type="SUPFAM" id="SSF55874">
    <property type="entry name" value="ATPase domain of HSP90 chaperone/DNA topoisomerase II/histidine kinase"/>
    <property type="match status" value="1"/>
</dbReference>
<evidence type="ECO:0000256" key="10">
    <source>
        <dbReference type="ARBA" id="ARBA00022840"/>
    </source>
</evidence>
<dbReference type="EMBL" id="JAOQKJ010000002">
    <property type="protein sequence ID" value="MCU6743284.1"/>
    <property type="molecule type" value="Genomic_DNA"/>
</dbReference>
<comment type="caution">
    <text evidence="17">The sequence shown here is derived from an EMBL/GenBank/DDBJ whole genome shotgun (WGS) entry which is preliminary data.</text>
</comment>
<feature type="transmembrane region" description="Helical" evidence="15">
    <location>
        <begin position="21"/>
        <end position="44"/>
    </location>
</feature>
<feature type="transmembrane region" description="Helical" evidence="15">
    <location>
        <begin position="549"/>
        <end position="571"/>
    </location>
</feature>
<keyword evidence="5" id="KW-0597">Phosphoprotein</keyword>
<evidence type="ECO:0000256" key="5">
    <source>
        <dbReference type="ARBA" id="ARBA00022553"/>
    </source>
</evidence>
<dbReference type="InterPro" id="IPR036097">
    <property type="entry name" value="HisK_dim/P_sf"/>
</dbReference>
<evidence type="ECO:0000256" key="15">
    <source>
        <dbReference type="SAM" id="Phobius"/>
    </source>
</evidence>
<dbReference type="SMART" id="SM00387">
    <property type="entry name" value="HATPase_c"/>
    <property type="match status" value="1"/>
</dbReference>
<dbReference type="SMART" id="SM00388">
    <property type="entry name" value="HisKA"/>
    <property type="match status" value="1"/>
</dbReference>
<dbReference type="GO" id="GO:0016301">
    <property type="term" value="F:kinase activity"/>
    <property type="evidence" value="ECO:0007669"/>
    <property type="project" value="UniProtKB-KW"/>
</dbReference>